<dbReference type="SUPFAM" id="SSF53822">
    <property type="entry name" value="Periplasmic binding protein-like I"/>
    <property type="match status" value="1"/>
</dbReference>
<sequence>MDTILSGNPLGRGPRGAESAPVDSVDLSVGDVDRLRANDYTVAIVFHYLKTDYVRLQRKGLEERFSDLGITVEGVYGCEFDASKQAEILHGIADRDVDALVSIPIDELATADAYRAVAESGTNMVFIDNVPKGFEHPGDYAGTVSSDNRGLGIFAGRTLGNRLSTGRVGIVGFDAPFYVTSERERGVRDVLTTMDGVDVVAEAGFTDPDDVYRRTQEMLVEHRDIEGLFVSWGDPPGTQAAAAAQDLGMDDLVITTTDLSVETATNIARDGLIKATGAQYPYQQGRIEANMIGSSLLANGTPQFVASGVLPVHRDNLLDLYSTYFQEEPPAEIVSLYD</sequence>
<evidence type="ECO:0000256" key="2">
    <source>
        <dbReference type="ARBA" id="ARBA00007639"/>
    </source>
</evidence>
<dbReference type="AlphaFoldDB" id="A0A1I6ID60"/>
<dbReference type="PANTHER" id="PTHR46847">
    <property type="entry name" value="D-ALLOSE-BINDING PERIPLASMIC PROTEIN-RELATED"/>
    <property type="match status" value="1"/>
</dbReference>
<feature type="domain" description="Periplasmic binding protein" evidence="5">
    <location>
        <begin position="42"/>
        <end position="291"/>
    </location>
</feature>
<dbReference type="Pfam" id="PF13407">
    <property type="entry name" value="Peripla_BP_4"/>
    <property type="match status" value="1"/>
</dbReference>
<evidence type="ECO:0000256" key="4">
    <source>
        <dbReference type="SAM" id="MobiDB-lite"/>
    </source>
</evidence>
<dbReference type="PANTHER" id="PTHR46847:SF1">
    <property type="entry name" value="D-ALLOSE-BINDING PERIPLASMIC PROTEIN-RELATED"/>
    <property type="match status" value="1"/>
</dbReference>
<evidence type="ECO:0000259" key="5">
    <source>
        <dbReference type="Pfam" id="PF13407"/>
    </source>
</evidence>
<comment type="similarity">
    <text evidence="2">Belongs to the bacterial solute-binding protein 2 family.</text>
</comment>
<gene>
    <name evidence="6" type="ORF">SAMN04488124_3081</name>
</gene>
<feature type="region of interest" description="Disordered" evidence="4">
    <location>
        <begin position="1"/>
        <end position="22"/>
    </location>
</feature>
<organism evidence="6 7">
    <name type="scientific">Halogeometricum limi</name>
    <dbReference type="NCBI Taxonomy" id="555875"/>
    <lineage>
        <taxon>Archaea</taxon>
        <taxon>Methanobacteriati</taxon>
        <taxon>Methanobacteriota</taxon>
        <taxon>Stenosarchaea group</taxon>
        <taxon>Halobacteria</taxon>
        <taxon>Halobacteriales</taxon>
        <taxon>Haloferacaceae</taxon>
        <taxon>Halogeometricum</taxon>
    </lineage>
</organism>
<dbReference type="OrthoDB" id="275400at2157"/>
<evidence type="ECO:0000256" key="1">
    <source>
        <dbReference type="ARBA" id="ARBA00004196"/>
    </source>
</evidence>
<keyword evidence="3" id="KW-0732">Signal</keyword>
<protein>
    <submittedName>
        <fullName evidence="6">Ribose transport system substrate-binding protein</fullName>
    </submittedName>
</protein>
<dbReference type="InterPro" id="IPR025997">
    <property type="entry name" value="SBP_2_dom"/>
</dbReference>
<dbReference type="EMBL" id="FOYS01000005">
    <property type="protein sequence ID" value="SFR64705.1"/>
    <property type="molecule type" value="Genomic_DNA"/>
</dbReference>
<evidence type="ECO:0000313" key="6">
    <source>
        <dbReference type="EMBL" id="SFR64705.1"/>
    </source>
</evidence>
<evidence type="ECO:0000256" key="3">
    <source>
        <dbReference type="ARBA" id="ARBA00022729"/>
    </source>
</evidence>
<comment type="subcellular location">
    <subcellularLocation>
        <location evidence="1">Cell envelope</location>
    </subcellularLocation>
</comment>
<dbReference type="STRING" id="555875.SAMN04488124_3081"/>
<dbReference type="Proteomes" id="UP000243250">
    <property type="component" value="Unassembled WGS sequence"/>
</dbReference>
<evidence type="ECO:0000313" key="7">
    <source>
        <dbReference type="Proteomes" id="UP000243250"/>
    </source>
</evidence>
<name>A0A1I6ID60_9EURY</name>
<accession>A0A1I6ID60</accession>
<dbReference type="GO" id="GO:0030246">
    <property type="term" value="F:carbohydrate binding"/>
    <property type="evidence" value="ECO:0007669"/>
    <property type="project" value="UniProtKB-ARBA"/>
</dbReference>
<keyword evidence="7" id="KW-1185">Reference proteome</keyword>
<dbReference type="Gene3D" id="3.40.50.2300">
    <property type="match status" value="2"/>
</dbReference>
<proteinExistence type="inferred from homology"/>
<dbReference type="InterPro" id="IPR028082">
    <property type="entry name" value="Peripla_BP_I"/>
</dbReference>
<reference evidence="7" key="1">
    <citation type="submission" date="2016-10" db="EMBL/GenBank/DDBJ databases">
        <authorList>
            <person name="Varghese N."/>
            <person name="Submissions S."/>
        </authorList>
    </citation>
    <scope>NUCLEOTIDE SEQUENCE [LARGE SCALE GENOMIC DNA]</scope>
    <source>
        <strain evidence="7">CGMCC 1.8711</strain>
    </source>
</reference>